<dbReference type="Pfam" id="PF03033">
    <property type="entry name" value="Glyco_transf_28"/>
    <property type="match status" value="1"/>
</dbReference>
<feature type="binding site" evidence="10">
    <location>
        <position position="125"/>
    </location>
    <ligand>
        <name>UDP-N-acetyl-alpha-D-glucosamine</name>
        <dbReference type="ChEBI" id="CHEBI:57705"/>
    </ligand>
</feature>
<feature type="binding site" evidence="10">
    <location>
        <position position="192"/>
    </location>
    <ligand>
        <name>UDP-N-acetyl-alpha-D-glucosamine</name>
        <dbReference type="ChEBI" id="CHEBI:57705"/>
    </ligand>
</feature>
<dbReference type="STRING" id="1548547.BA177_14160"/>
<evidence type="ECO:0000256" key="5">
    <source>
        <dbReference type="ARBA" id="ARBA00022960"/>
    </source>
</evidence>
<evidence type="ECO:0000256" key="8">
    <source>
        <dbReference type="ARBA" id="ARBA00023306"/>
    </source>
</evidence>
<dbReference type="SUPFAM" id="SSF53756">
    <property type="entry name" value="UDP-Glycosyltransferase/glycogen phosphorylase"/>
    <property type="match status" value="1"/>
</dbReference>
<evidence type="ECO:0000256" key="3">
    <source>
        <dbReference type="ARBA" id="ARBA00022676"/>
    </source>
</evidence>
<keyword evidence="4 10" id="KW-0808">Transferase</keyword>
<comment type="catalytic activity">
    <reaction evidence="10">
        <text>di-trans,octa-cis-undecaprenyl diphospho-N-acetyl-alpha-D-muramoyl-L-alanyl-D-glutamyl-meso-2,6-diaminopimeloyl-D-alanyl-D-alanine + UDP-N-acetyl-alpha-D-glucosamine = di-trans,octa-cis-undecaprenyl diphospho-[N-acetyl-alpha-D-glucosaminyl-(1-&gt;4)]-N-acetyl-alpha-D-muramoyl-L-alanyl-D-glutamyl-meso-2,6-diaminopimeloyl-D-alanyl-D-alanine + UDP + H(+)</text>
        <dbReference type="Rhea" id="RHEA:31227"/>
        <dbReference type="ChEBI" id="CHEBI:15378"/>
        <dbReference type="ChEBI" id="CHEBI:57705"/>
        <dbReference type="ChEBI" id="CHEBI:58223"/>
        <dbReference type="ChEBI" id="CHEBI:61387"/>
        <dbReference type="ChEBI" id="CHEBI:61388"/>
        <dbReference type="EC" id="2.4.1.227"/>
    </reaction>
</comment>
<feature type="domain" description="Glycosyl transferase family 28 C-terminal" evidence="12">
    <location>
        <begin position="186"/>
        <end position="342"/>
    </location>
</feature>
<dbReference type="KEGG" id="woc:BA177_14160"/>
<protein>
    <recommendedName>
        <fullName evidence="10">UDP-N-acetylglucosamine--N-acetylmuramyl-(pentapeptide) pyrophosphoryl-undecaprenol N-acetylglucosamine transferase</fullName>
        <ecNumber evidence="10">2.4.1.227</ecNumber>
    </recommendedName>
    <alternativeName>
        <fullName evidence="10">Undecaprenyl-PP-MurNAc-pentapeptide-UDPGlcNAc GlcNAc transferase</fullName>
    </alternativeName>
</protein>
<feature type="binding site" evidence="10">
    <location>
        <position position="291"/>
    </location>
    <ligand>
        <name>UDP-N-acetyl-alpha-D-glucosamine</name>
        <dbReference type="ChEBI" id="CHEBI:57705"/>
    </ligand>
</feature>
<comment type="similarity">
    <text evidence="10">Belongs to the glycosyltransferase 28 family. MurG subfamily.</text>
</comment>
<keyword evidence="7 10" id="KW-0472">Membrane</keyword>
<dbReference type="OrthoDB" id="9808936at2"/>
<evidence type="ECO:0000256" key="10">
    <source>
        <dbReference type="HAMAP-Rule" id="MF_00033"/>
    </source>
</evidence>
<dbReference type="GO" id="GO:0051991">
    <property type="term" value="F:UDP-N-acetyl-D-glucosamine:N-acetylmuramoyl-L-alanyl-D-glutamyl-meso-2,6-diaminopimelyl-D-alanyl-D-alanine-diphosphoundecaprenol 4-beta-N-acetylglucosaminlytransferase activity"/>
    <property type="evidence" value="ECO:0007669"/>
    <property type="project" value="RHEA"/>
</dbReference>
<evidence type="ECO:0000313" key="13">
    <source>
        <dbReference type="EMBL" id="ANO52184.1"/>
    </source>
</evidence>
<organism evidence="13 14">
    <name type="scientific">Woeseia oceani</name>
    <dbReference type="NCBI Taxonomy" id="1548547"/>
    <lineage>
        <taxon>Bacteria</taxon>
        <taxon>Pseudomonadati</taxon>
        <taxon>Pseudomonadota</taxon>
        <taxon>Gammaproteobacteria</taxon>
        <taxon>Woeseiales</taxon>
        <taxon>Woeseiaceae</taxon>
        <taxon>Woeseia</taxon>
    </lineage>
</organism>
<dbReference type="PANTHER" id="PTHR21015:SF22">
    <property type="entry name" value="GLYCOSYLTRANSFERASE"/>
    <property type="match status" value="1"/>
</dbReference>
<feature type="binding site" evidence="10">
    <location>
        <begin position="13"/>
        <end position="15"/>
    </location>
    <ligand>
        <name>UDP-N-acetyl-alpha-D-glucosamine</name>
        <dbReference type="ChEBI" id="CHEBI:57705"/>
    </ligand>
</feature>
<feature type="binding site" evidence="10">
    <location>
        <position position="246"/>
    </location>
    <ligand>
        <name>UDP-N-acetyl-alpha-D-glucosamine</name>
        <dbReference type="ChEBI" id="CHEBI:57705"/>
    </ligand>
</feature>
<feature type="binding site" evidence="10">
    <location>
        <begin position="265"/>
        <end position="270"/>
    </location>
    <ligand>
        <name>UDP-N-acetyl-alpha-D-glucosamine</name>
        <dbReference type="ChEBI" id="CHEBI:57705"/>
    </ligand>
</feature>
<proteinExistence type="inferred from homology"/>
<dbReference type="NCBIfam" id="TIGR01133">
    <property type="entry name" value="murG"/>
    <property type="match status" value="1"/>
</dbReference>
<reference evidence="13 14" key="1">
    <citation type="submission" date="2016-06" db="EMBL/GenBank/DDBJ databases">
        <title>Complete genome sequence of a deep-branching marine Gamma Proteobacterium Woeseia oceani type strain XK5.</title>
        <authorList>
            <person name="Mu D."/>
            <person name="Du Z."/>
        </authorList>
    </citation>
    <scope>NUCLEOTIDE SEQUENCE [LARGE SCALE GENOMIC DNA]</scope>
    <source>
        <strain evidence="13 14">XK5</strain>
    </source>
</reference>
<comment type="function">
    <text evidence="10">Cell wall formation. Catalyzes the transfer of a GlcNAc subunit on undecaprenyl-pyrophosphoryl-MurNAc-pentapeptide (lipid intermediate I) to form undecaprenyl-pyrophosphoryl-MurNAc-(pentapeptide)GlcNAc (lipid intermediate II).</text>
</comment>
<dbReference type="GO" id="GO:0071555">
    <property type="term" value="P:cell wall organization"/>
    <property type="evidence" value="ECO:0007669"/>
    <property type="project" value="UniProtKB-KW"/>
</dbReference>
<dbReference type="GO" id="GO:0051301">
    <property type="term" value="P:cell division"/>
    <property type="evidence" value="ECO:0007669"/>
    <property type="project" value="UniProtKB-KW"/>
</dbReference>
<dbReference type="EC" id="2.4.1.227" evidence="10"/>
<keyword evidence="9 10" id="KW-0961">Cell wall biogenesis/degradation</keyword>
<evidence type="ECO:0000256" key="4">
    <source>
        <dbReference type="ARBA" id="ARBA00022679"/>
    </source>
</evidence>
<evidence type="ECO:0000259" key="12">
    <source>
        <dbReference type="Pfam" id="PF04101"/>
    </source>
</evidence>
<dbReference type="EMBL" id="CP016268">
    <property type="protein sequence ID" value="ANO52184.1"/>
    <property type="molecule type" value="Genomic_DNA"/>
</dbReference>
<feature type="binding site" evidence="10">
    <location>
        <position position="164"/>
    </location>
    <ligand>
        <name>UDP-N-acetyl-alpha-D-glucosamine</name>
        <dbReference type="ChEBI" id="CHEBI:57705"/>
    </ligand>
</feature>
<evidence type="ECO:0000256" key="1">
    <source>
        <dbReference type="ARBA" id="ARBA00022475"/>
    </source>
</evidence>
<accession>A0A193LIG4</accession>
<dbReference type="GO" id="GO:0005886">
    <property type="term" value="C:plasma membrane"/>
    <property type="evidence" value="ECO:0007669"/>
    <property type="project" value="UniProtKB-SubCell"/>
</dbReference>
<evidence type="ECO:0000256" key="6">
    <source>
        <dbReference type="ARBA" id="ARBA00022984"/>
    </source>
</evidence>
<dbReference type="InterPro" id="IPR007235">
    <property type="entry name" value="Glyco_trans_28_C"/>
</dbReference>
<dbReference type="Gene3D" id="3.40.50.2000">
    <property type="entry name" value="Glycogen Phosphorylase B"/>
    <property type="match status" value="2"/>
</dbReference>
<evidence type="ECO:0000256" key="9">
    <source>
        <dbReference type="ARBA" id="ARBA00023316"/>
    </source>
</evidence>
<dbReference type="InterPro" id="IPR006009">
    <property type="entry name" value="GlcNAc_MurG"/>
</dbReference>
<keyword evidence="8 10" id="KW-0131">Cell cycle</keyword>
<dbReference type="HAMAP" id="MF_00033">
    <property type="entry name" value="MurG"/>
    <property type="match status" value="1"/>
</dbReference>
<keyword evidence="5 10" id="KW-0133">Cell shape</keyword>
<dbReference type="AlphaFoldDB" id="A0A193LIG4"/>
<feature type="domain" description="Glycosyltransferase family 28 N-terminal" evidence="11">
    <location>
        <begin position="6"/>
        <end position="142"/>
    </location>
</feature>
<keyword evidence="14" id="KW-1185">Reference proteome</keyword>
<dbReference type="InterPro" id="IPR004276">
    <property type="entry name" value="GlycoTrans_28_N"/>
</dbReference>
<keyword evidence="1 10" id="KW-1003">Cell membrane</keyword>
<evidence type="ECO:0000256" key="2">
    <source>
        <dbReference type="ARBA" id="ARBA00022618"/>
    </source>
</evidence>
<dbReference type="UniPathway" id="UPA00219"/>
<dbReference type="GO" id="GO:0050511">
    <property type="term" value="F:undecaprenyldiphospho-muramoylpentapeptide beta-N-acetylglucosaminyltransferase activity"/>
    <property type="evidence" value="ECO:0007669"/>
    <property type="project" value="UniProtKB-UniRule"/>
</dbReference>
<evidence type="ECO:0000256" key="7">
    <source>
        <dbReference type="ARBA" id="ARBA00023136"/>
    </source>
</evidence>
<dbReference type="GO" id="GO:0005975">
    <property type="term" value="P:carbohydrate metabolic process"/>
    <property type="evidence" value="ECO:0007669"/>
    <property type="project" value="InterPro"/>
</dbReference>
<gene>
    <name evidence="10" type="primary">murG</name>
    <name evidence="13" type="ORF">BA177_14160</name>
</gene>
<sequence length="362" mass="37593">MNLRPILVMAGGTGGHVYPALAVANALRQQSRDVVWLGTRRGIEARVVPAAGIPIEWVTVQGLRGKGRLAMLLAPFRLLRALAQSLRIVARHRPAAVLGMGGFVSGPGGLAAWLLRRPLVIHEQNAVSGVTNRLLARLARVVLQAFPGSFSASIRARTVGNPVRAEIAALPAPAERFAQREGALRVLVLGGSQGALALNQMVPAALGLLPVEVRPMVRHQTGGRTAAIAAAAYSDAGVEVQLEEFIEDMAAAYGWADLVVCRAGALTVAEVAAAGLGAIFIPYPAAVDDHQTINASGLVAAGAACILQERDLDAAKLATVLGEWLSSRAALCDRAERARELAAPNALSTITSVCLELAGGAA</sequence>
<keyword evidence="3 10" id="KW-0328">Glycosyltransferase</keyword>
<comment type="pathway">
    <text evidence="10">Cell wall biogenesis; peptidoglycan biosynthesis.</text>
</comment>
<dbReference type="RefSeq" id="WP_068617270.1">
    <property type="nucleotide sequence ID" value="NZ_CP016268.1"/>
</dbReference>
<comment type="subcellular location">
    <subcellularLocation>
        <location evidence="10">Cell membrane</location>
        <topology evidence="10">Peripheral membrane protein</topology>
        <orientation evidence="10">Cytoplasmic side</orientation>
    </subcellularLocation>
</comment>
<dbReference type="Proteomes" id="UP000092695">
    <property type="component" value="Chromosome"/>
</dbReference>
<dbReference type="Pfam" id="PF04101">
    <property type="entry name" value="Glyco_tran_28_C"/>
    <property type="match status" value="1"/>
</dbReference>
<keyword evidence="2 10" id="KW-0132">Cell division</keyword>
<keyword evidence="6 10" id="KW-0573">Peptidoglycan synthesis</keyword>
<dbReference type="CDD" id="cd03785">
    <property type="entry name" value="GT28_MurG"/>
    <property type="match status" value="1"/>
</dbReference>
<evidence type="ECO:0000259" key="11">
    <source>
        <dbReference type="Pfam" id="PF03033"/>
    </source>
</evidence>
<dbReference type="PANTHER" id="PTHR21015">
    <property type="entry name" value="UDP-N-ACETYLGLUCOSAMINE--N-ACETYLMURAMYL-(PENTAPEPTIDE) PYROPHOSPHORYL-UNDECAPRENOL N-ACETYLGLUCOSAMINE TRANSFERASE 1"/>
    <property type="match status" value="1"/>
</dbReference>
<dbReference type="GO" id="GO:0008360">
    <property type="term" value="P:regulation of cell shape"/>
    <property type="evidence" value="ECO:0007669"/>
    <property type="project" value="UniProtKB-KW"/>
</dbReference>
<name>A0A193LIG4_9GAMM</name>
<evidence type="ECO:0000313" key="14">
    <source>
        <dbReference type="Proteomes" id="UP000092695"/>
    </source>
</evidence>
<dbReference type="GO" id="GO:0009252">
    <property type="term" value="P:peptidoglycan biosynthetic process"/>
    <property type="evidence" value="ECO:0007669"/>
    <property type="project" value="UniProtKB-UniRule"/>
</dbReference>